<gene>
    <name evidence="1" type="ORF">N508_000038</name>
</gene>
<name>V2Q9H1_9BACT</name>
<reference evidence="1" key="2">
    <citation type="submission" date="2022-05" db="EMBL/GenBank/DDBJ databases">
        <authorList>
            <person name="Proctor A.L."/>
            <person name="Phillips G.J."/>
            <person name="Wannemuehler M.J."/>
        </authorList>
    </citation>
    <scope>NUCLEOTIDE SEQUENCE</scope>
    <source>
        <strain evidence="1">ASF457</strain>
    </source>
</reference>
<proteinExistence type="predicted"/>
<organism evidence="1 2">
    <name type="scientific">Mucispirillum schaedleri ASF457</name>
    <dbReference type="NCBI Taxonomy" id="1379858"/>
    <lineage>
        <taxon>Bacteria</taxon>
        <taxon>Pseudomonadati</taxon>
        <taxon>Deferribacterota</taxon>
        <taxon>Deferribacteres</taxon>
        <taxon>Deferribacterales</taxon>
        <taxon>Mucispirillaceae</taxon>
        <taxon>Mucispirillum</taxon>
    </lineage>
</organism>
<evidence type="ECO:0000313" key="2">
    <source>
        <dbReference type="Proteomes" id="UP000017429"/>
    </source>
</evidence>
<protein>
    <submittedName>
        <fullName evidence="1">Uncharacterized protein</fullName>
    </submittedName>
</protein>
<keyword evidence="2" id="KW-1185">Reference proteome</keyword>
<dbReference type="InterPro" id="IPR003615">
    <property type="entry name" value="HNH_nuc"/>
</dbReference>
<dbReference type="RefSeq" id="WP_023276768.1">
    <property type="nucleotide sequence ID" value="NZ_CP097562.1"/>
</dbReference>
<reference evidence="1" key="1">
    <citation type="journal article" date="2014" name="Genome Announc.">
        <title>Draft genome sequences of the altered schaedler flora, a defined bacterial community from gnotobiotic mice.</title>
        <authorList>
            <person name="Wannemuehler M.J."/>
            <person name="Overstreet A.M."/>
            <person name="Ward D.V."/>
            <person name="Phillips G.J."/>
        </authorList>
    </citation>
    <scope>NUCLEOTIDE SEQUENCE</scope>
    <source>
        <strain evidence="1">ASF457</strain>
    </source>
</reference>
<sequence length="400" mass="46754">MTYRNIPHFTIKKNLQKSKNTGIYFSDILNDDVLSDVCYKITGKHDYTLNFVENDYKDEFLSDTYNKGRLAILQYESTIHYISFSENRANGRNSSVQSVPTAFNIFFCNSYPNKKLHYYFLDTQLGNFETDYLIFMYRLMATIGFNFLNADNVLTHKIKAFSSIEDIIFNRKNNSERNKGNNSTYITKSGANSIDIYGKVYGANKYESSMLCYALSLLCHEHQKITLYEIIEKDLKRLPEISRKVIEEMGVIKIIPTDITLEKQIFKYNDSLRSPRYIYNLLDRIGPKQCVLCECGIPELIQGAHIWSVSSIKKEANMIYEEKLNHAINGHNGLWLCENHHKLFDENILMIKENGTIYYQEKIPIEHREFIAKITTIGCLPEFIMSEQFVEYLWQRNKAV</sequence>
<dbReference type="Pfam" id="PF13391">
    <property type="entry name" value="HNH_2"/>
    <property type="match status" value="1"/>
</dbReference>
<evidence type="ECO:0000313" key="1">
    <source>
        <dbReference type="EMBL" id="USF22985.1"/>
    </source>
</evidence>
<dbReference type="KEGG" id="msch:N508_000038"/>
<dbReference type="EMBL" id="CP097562">
    <property type="protein sequence ID" value="USF22985.1"/>
    <property type="molecule type" value="Genomic_DNA"/>
</dbReference>
<reference evidence="1" key="3">
    <citation type="submission" date="2022-06" db="EMBL/GenBank/DDBJ databases">
        <title>Resources to Facilitate Use of the Altered Schaedler Flora (ASF) Mouse Model to Study Microbiome Function.</title>
        <authorList>
            <person name="Proctor A."/>
            <person name="Parvinroo S."/>
            <person name="Richie T."/>
            <person name="Jia X."/>
            <person name="Lee S.T.M."/>
            <person name="Karp P.D."/>
            <person name="Paley S."/>
            <person name="Kostic A.D."/>
            <person name="Pierre J.F."/>
            <person name="Wannemuehler M.J."/>
            <person name="Phillips G.J."/>
        </authorList>
    </citation>
    <scope>NUCLEOTIDE SEQUENCE</scope>
    <source>
        <strain evidence="1">ASF457</strain>
    </source>
</reference>
<dbReference type="Proteomes" id="UP000017429">
    <property type="component" value="Chromosome"/>
</dbReference>
<dbReference type="REBASE" id="86338">
    <property type="entry name" value="Msc457ORF1965P"/>
</dbReference>
<dbReference type="eggNOG" id="COG3440">
    <property type="taxonomic scope" value="Bacteria"/>
</dbReference>
<accession>V2Q9H1</accession>
<dbReference type="OrthoDB" id="67788at2"/>
<dbReference type="AlphaFoldDB" id="V2Q9H1"/>